<sequence>MALGDTERGKLGRDDAQGKLAEEVGRHAAVPLALVFRILSVIAGALLIMASSHAAGSAILYSCPAAQPEPGKEQGALSRVVTQADGSRLRLAVSNATPPGCRGVALPVSPDEVAALHPISPTAAAALGDALLLHGPKKDGDFSIGSVSGTAAAPPRQDAITPIPLDENLLAGLSARGFGVEERVRVQLSDGKLRMQCAPGRRPAGVILSAPWIMTQASADLRLTASGNGRHEVQVQDAAGAASGSAVRLGYLDAAAAARGQRLELPRAGFDRMRWKSFSIACPLEASELAIDDMRLLPRALPGAQVPGRATWIWRADDWREPAQAFAHAERHGIRTMFVAVPLTEDKGEFRVAEAAQLAAFIGEATRRGIDVWSVDGDPYMVLPREHAATVQRVRAYAAYNRSVAPQARLRGLQFDIEHYLVAGYELSAPALDRQYAALVEALHRAAAGLPLEFVVPFWWSDKADLLKSLAKHAYGLTVMDYRTDPGQILRFGAPFLDWAAMHGKRVRIALEAGPVDAEWQRRYVKAAGGELWVVRLDKMPVLVLLKRMHDAPPGAQAFRFASERLLDGSATSFHGNPARMLSLLPALEAGFSAWPGFGGMALHELK</sequence>
<accession>A0ABU6J7S3</accession>
<proteinExistence type="predicted"/>
<keyword evidence="2" id="KW-1185">Reference proteome</keyword>
<dbReference type="RefSeq" id="WP_326506295.1">
    <property type="nucleotide sequence ID" value="NZ_JAWIIV010000007.1"/>
</dbReference>
<evidence type="ECO:0008006" key="3">
    <source>
        <dbReference type="Google" id="ProtNLM"/>
    </source>
</evidence>
<organism evidence="1 2">
    <name type="scientific">Noviherbaspirillum album</name>
    <dbReference type="NCBI Taxonomy" id="3080276"/>
    <lineage>
        <taxon>Bacteria</taxon>
        <taxon>Pseudomonadati</taxon>
        <taxon>Pseudomonadota</taxon>
        <taxon>Betaproteobacteria</taxon>
        <taxon>Burkholderiales</taxon>
        <taxon>Oxalobacteraceae</taxon>
        <taxon>Noviherbaspirillum</taxon>
    </lineage>
</organism>
<comment type="caution">
    <text evidence="1">The sequence shown here is derived from an EMBL/GenBank/DDBJ whole genome shotgun (WGS) entry which is preliminary data.</text>
</comment>
<protein>
    <recommendedName>
        <fullName evidence="3">DUF4434 domain-containing protein</fullName>
    </recommendedName>
</protein>
<reference evidence="1 2" key="1">
    <citation type="submission" date="2023-10" db="EMBL/GenBank/DDBJ databases">
        <title>Noviherbaspirillum sp. CPCC 100848 genome assembly.</title>
        <authorList>
            <person name="Li X.Y."/>
            <person name="Fang X.M."/>
        </authorList>
    </citation>
    <scope>NUCLEOTIDE SEQUENCE [LARGE SCALE GENOMIC DNA]</scope>
    <source>
        <strain evidence="1 2">CPCC 100848</strain>
    </source>
</reference>
<dbReference type="EMBL" id="JAWIIV010000007">
    <property type="protein sequence ID" value="MEC4719580.1"/>
    <property type="molecule type" value="Genomic_DNA"/>
</dbReference>
<gene>
    <name evidence="1" type="ORF">RY831_10490</name>
</gene>
<evidence type="ECO:0000313" key="1">
    <source>
        <dbReference type="EMBL" id="MEC4719580.1"/>
    </source>
</evidence>
<name>A0ABU6J7S3_9BURK</name>
<evidence type="ECO:0000313" key="2">
    <source>
        <dbReference type="Proteomes" id="UP001352263"/>
    </source>
</evidence>
<dbReference type="Proteomes" id="UP001352263">
    <property type="component" value="Unassembled WGS sequence"/>
</dbReference>